<dbReference type="WBParaSite" id="PSAMB.scaffold11337size3432.g34066.t1">
    <property type="protein sequence ID" value="PSAMB.scaffold11337size3432.g34066.t1"/>
    <property type="gene ID" value="PSAMB.scaffold11337size3432.g34066"/>
</dbReference>
<feature type="compositionally biased region" description="Basic residues" evidence="1">
    <location>
        <begin position="89"/>
        <end position="102"/>
    </location>
</feature>
<feature type="region of interest" description="Disordered" evidence="1">
    <location>
        <begin position="74"/>
        <end position="142"/>
    </location>
</feature>
<evidence type="ECO:0000313" key="2">
    <source>
        <dbReference type="Proteomes" id="UP000887566"/>
    </source>
</evidence>
<dbReference type="Proteomes" id="UP000887566">
    <property type="component" value="Unplaced"/>
</dbReference>
<reference evidence="3" key="1">
    <citation type="submission" date="2022-11" db="UniProtKB">
        <authorList>
            <consortium name="WormBaseParasite"/>
        </authorList>
    </citation>
    <scope>IDENTIFICATION</scope>
</reference>
<dbReference type="AlphaFoldDB" id="A0A914UPC7"/>
<organism evidence="2 3">
    <name type="scientific">Plectus sambesii</name>
    <dbReference type="NCBI Taxonomy" id="2011161"/>
    <lineage>
        <taxon>Eukaryota</taxon>
        <taxon>Metazoa</taxon>
        <taxon>Ecdysozoa</taxon>
        <taxon>Nematoda</taxon>
        <taxon>Chromadorea</taxon>
        <taxon>Plectida</taxon>
        <taxon>Plectina</taxon>
        <taxon>Plectoidea</taxon>
        <taxon>Plectidae</taxon>
        <taxon>Plectus</taxon>
    </lineage>
</organism>
<keyword evidence="2" id="KW-1185">Reference proteome</keyword>
<feature type="compositionally biased region" description="Basic and acidic residues" evidence="1">
    <location>
        <begin position="113"/>
        <end position="122"/>
    </location>
</feature>
<protein>
    <submittedName>
        <fullName evidence="3">Uncharacterized protein</fullName>
    </submittedName>
</protein>
<evidence type="ECO:0000313" key="3">
    <source>
        <dbReference type="WBParaSite" id="PSAMB.scaffold11337size3432.g34066.t1"/>
    </source>
</evidence>
<evidence type="ECO:0000256" key="1">
    <source>
        <dbReference type="SAM" id="MobiDB-lite"/>
    </source>
</evidence>
<proteinExistence type="predicted"/>
<sequence>MYHDRICIRKSWLGATEKKIGTRGSVTRSDAVAIDPGAEEIRTRQAVVQKGGRQFNFDSVNSASGCFTPSLLSDRKHRVVKSKDGTKKGEKKKSKQIDKKKKDKSETPTVTEKSTKSVEKQGTEPIIKKTRKSKKVQLQPAF</sequence>
<name>A0A914UPC7_9BILA</name>
<accession>A0A914UPC7</accession>